<feature type="compositionally biased region" description="Polar residues" evidence="1">
    <location>
        <begin position="26"/>
        <end position="36"/>
    </location>
</feature>
<evidence type="ECO:0000313" key="3">
    <source>
        <dbReference type="Proteomes" id="UP000052978"/>
    </source>
</evidence>
<protein>
    <submittedName>
        <fullName evidence="2">Uncharacterized protein</fullName>
    </submittedName>
</protein>
<dbReference type="AlphaFoldDB" id="S7MQ89"/>
<dbReference type="Proteomes" id="UP000052978">
    <property type="component" value="Unassembled WGS sequence"/>
</dbReference>
<gene>
    <name evidence="2" type="ORF">D623_10002888</name>
</gene>
<proteinExistence type="predicted"/>
<keyword evidence="3" id="KW-1185">Reference proteome</keyword>
<dbReference type="PROSITE" id="PS51257">
    <property type="entry name" value="PROKAR_LIPOPROTEIN"/>
    <property type="match status" value="1"/>
</dbReference>
<feature type="region of interest" description="Disordered" evidence="1">
    <location>
        <begin position="1"/>
        <end position="58"/>
    </location>
</feature>
<evidence type="ECO:0000256" key="1">
    <source>
        <dbReference type="SAM" id="MobiDB-lite"/>
    </source>
</evidence>
<feature type="region of interest" description="Disordered" evidence="1">
    <location>
        <begin position="71"/>
        <end position="90"/>
    </location>
</feature>
<evidence type="ECO:0000313" key="2">
    <source>
        <dbReference type="EMBL" id="EPQ06421.1"/>
    </source>
</evidence>
<accession>S7MQ89</accession>
<reference evidence="2 3" key="1">
    <citation type="journal article" date="2013" name="Nat. Commun.">
        <title>Genome analysis reveals insights into physiology and longevity of the Brandt's bat Myotis brandtii.</title>
        <authorList>
            <person name="Seim I."/>
            <person name="Fang X."/>
            <person name="Xiong Z."/>
            <person name="Lobanov A.V."/>
            <person name="Huang Z."/>
            <person name="Ma S."/>
            <person name="Feng Y."/>
            <person name="Turanov A.A."/>
            <person name="Zhu Y."/>
            <person name="Lenz T.L."/>
            <person name="Gerashchenko M.V."/>
            <person name="Fan D."/>
            <person name="Hee Yim S."/>
            <person name="Yao X."/>
            <person name="Jordan D."/>
            <person name="Xiong Y."/>
            <person name="Ma Y."/>
            <person name="Lyapunov A.N."/>
            <person name="Chen G."/>
            <person name="Kulakova O.I."/>
            <person name="Sun Y."/>
            <person name="Lee S.G."/>
            <person name="Bronson R.T."/>
            <person name="Moskalev A.A."/>
            <person name="Sunyaev S.R."/>
            <person name="Zhang G."/>
            <person name="Krogh A."/>
            <person name="Wang J."/>
            <person name="Gladyshev V.N."/>
        </authorList>
    </citation>
    <scope>NUCLEOTIDE SEQUENCE [LARGE SCALE GENOMIC DNA]</scope>
</reference>
<organism evidence="2 3">
    <name type="scientific">Myotis brandtii</name>
    <name type="common">Brandt's bat</name>
    <dbReference type="NCBI Taxonomy" id="109478"/>
    <lineage>
        <taxon>Eukaryota</taxon>
        <taxon>Metazoa</taxon>
        <taxon>Chordata</taxon>
        <taxon>Craniata</taxon>
        <taxon>Vertebrata</taxon>
        <taxon>Euteleostomi</taxon>
        <taxon>Mammalia</taxon>
        <taxon>Eutheria</taxon>
        <taxon>Laurasiatheria</taxon>
        <taxon>Chiroptera</taxon>
        <taxon>Yangochiroptera</taxon>
        <taxon>Vespertilionidae</taxon>
        <taxon>Myotis</taxon>
    </lineage>
</organism>
<sequence>MLLWPLRPGPSSHLLGQSCPHPSPTPSRTRQQLDTAPSSPHSGPGLSPPGCSGPSTVHTVPFVKTLPLVSQGDRQNLDKKVGPTRRTARPVSVTWSRVYVRKDSPLPKSIEPSVGLFW</sequence>
<feature type="compositionally biased region" description="Low complexity" evidence="1">
    <location>
        <begin position="37"/>
        <end position="55"/>
    </location>
</feature>
<dbReference type="EMBL" id="KE162011">
    <property type="protein sequence ID" value="EPQ06421.1"/>
    <property type="molecule type" value="Genomic_DNA"/>
</dbReference>
<name>S7MQ89_MYOBR</name>